<dbReference type="AlphaFoldDB" id="A0A0G1PFB4"/>
<dbReference type="Proteomes" id="UP000034086">
    <property type="component" value="Unassembled WGS sequence"/>
</dbReference>
<evidence type="ECO:0000256" key="1">
    <source>
        <dbReference type="SAM" id="MobiDB-lite"/>
    </source>
</evidence>
<accession>A0A0G1PFB4</accession>
<dbReference type="EMBL" id="LCKQ01000004">
    <property type="protein sequence ID" value="KKU04088.1"/>
    <property type="molecule type" value="Genomic_DNA"/>
</dbReference>
<comment type="caution">
    <text evidence="2">The sequence shown here is derived from an EMBL/GenBank/DDBJ whole genome shotgun (WGS) entry which is preliminary data.</text>
</comment>
<gene>
    <name evidence="2" type="ORF">UX03_C0004G0023</name>
</gene>
<feature type="region of interest" description="Disordered" evidence="1">
    <location>
        <begin position="1"/>
        <end position="24"/>
    </location>
</feature>
<reference evidence="2 3" key="1">
    <citation type="journal article" date="2015" name="Nature">
        <title>rRNA introns, odd ribosomes, and small enigmatic genomes across a large radiation of phyla.</title>
        <authorList>
            <person name="Brown C.T."/>
            <person name="Hug L.A."/>
            <person name="Thomas B.C."/>
            <person name="Sharon I."/>
            <person name="Castelle C.J."/>
            <person name="Singh A."/>
            <person name="Wilkins M.J."/>
            <person name="Williams K.H."/>
            <person name="Banfield J.F."/>
        </authorList>
    </citation>
    <scope>NUCLEOTIDE SEQUENCE [LARGE SCALE GENOMIC DNA]</scope>
</reference>
<proteinExistence type="predicted"/>
<organism evidence="2 3">
    <name type="scientific">Candidatus Woesebacteria bacterium GW2011_GWE1_45_18</name>
    <dbReference type="NCBI Taxonomy" id="1618598"/>
    <lineage>
        <taxon>Bacteria</taxon>
        <taxon>Candidatus Woeseibacteriota</taxon>
    </lineage>
</organism>
<evidence type="ECO:0000313" key="2">
    <source>
        <dbReference type="EMBL" id="KKU04088.1"/>
    </source>
</evidence>
<evidence type="ECO:0000313" key="3">
    <source>
        <dbReference type="Proteomes" id="UP000034086"/>
    </source>
</evidence>
<sequence length="38" mass="4057">MAAPAPRALKISEEKERNPAPQIAGTYAPIIEPINAAR</sequence>
<name>A0A0G1PFB4_9BACT</name>
<protein>
    <submittedName>
        <fullName evidence="2">Uncharacterized protein</fullName>
    </submittedName>
</protein>